<evidence type="ECO:0000259" key="1">
    <source>
        <dbReference type="SMART" id="SM00754"/>
    </source>
</evidence>
<dbReference type="RefSeq" id="WP_323689410.1">
    <property type="nucleotide sequence ID" value="NZ_JAYGIM010000019.1"/>
</dbReference>
<organism evidence="2 3">
    <name type="scientific">Arcicella lustrica</name>
    <dbReference type="NCBI Taxonomy" id="2984196"/>
    <lineage>
        <taxon>Bacteria</taxon>
        <taxon>Pseudomonadati</taxon>
        <taxon>Bacteroidota</taxon>
        <taxon>Cytophagia</taxon>
        <taxon>Cytophagales</taxon>
        <taxon>Flectobacillaceae</taxon>
        <taxon>Arcicella</taxon>
    </lineage>
</organism>
<gene>
    <name evidence="2" type="ORF">VB798_22035</name>
</gene>
<dbReference type="InterPro" id="IPR010895">
    <property type="entry name" value="CHRD"/>
</dbReference>
<keyword evidence="3" id="KW-1185">Reference proteome</keyword>
<dbReference type="Pfam" id="PF07452">
    <property type="entry name" value="CHRD"/>
    <property type="match status" value="1"/>
</dbReference>
<sequence length="172" mass="18802">MKKGILKNILYVFLGIIVLGTFGCTQGGELQSLLWADYKVVGDGSGDQMVPSLTNTATGKFSANYNIELNSMTYTLRWANLWVNTGIKDTIVKAGFYSPAAKGENGTAVRSIYIPTTKLLNPTDSTTYAIAGTKEAFNEKEEADLLNGKWYYVIHTKKFPNGIVRGQLSASK</sequence>
<dbReference type="PROSITE" id="PS51257">
    <property type="entry name" value="PROKAR_LIPOPROTEIN"/>
    <property type="match status" value="1"/>
</dbReference>
<proteinExistence type="predicted"/>
<reference evidence="2 3" key="1">
    <citation type="submission" date="2023-12" db="EMBL/GenBank/DDBJ databases">
        <title>Novel species of the genus Arcicella isolated from rivers.</title>
        <authorList>
            <person name="Lu H."/>
        </authorList>
    </citation>
    <scope>NUCLEOTIDE SEQUENCE [LARGE SCALE GENOMIC DNA]</scope>
    <source>
        <strain evidence="2 3">DC25W</strain>
    </source>
</reference>
<name>A0ABU5SPP0_9BACT</name>
<evidence type="ECO:0000313" key="2">
    <source>
        <dbReference type="EMBL" id="MEA5429288.1"/>
    </source>
</evidence>
<feature type="domain" description="CHRD" evidence="1">
    <location>
        <begin position="36"/>
        <end position="170"/>
    </location>
</feature>
<comment type="caution">
    <text evidence="2">The sequence shown here is derived from an EMBL/GenBank/DDBJ whole genome shotgun (WGS) entry which is preliminary data.</text>
</comment>
<accession>A0ABU5SPP0</accession>
<dbReference type="SMART" id="SM00754">
    <property type="entry name" value="CHRD"/>
    <property type="match status" value="1"/>
</dbReference>
<evidence type="ECO:0000313" key="3">
    <source>
        <dbReference type="Proteomes" id="UP001302222"/>
    </source>
</evidence>
<dbReference type="Proteomes" id="UP001302222">
    <property type="component" value="Unassembled WGS sequence"/>
</dbReference>
<protein>
    <submittedName>
        <fullName evidence="2">CHRD domain-containing protein</fullName>
    </submittedName>
</protein>
<dbReference type="EMBL" id="JAYGIM010000019">
    <property type="protein sequence ID" value="MEA5429288.1"/>
    <property type="molecule type" value="Genomic_DNA"/>
</dbReference>